<gene>
    <name evidence="2" type="ORF">SEVIR_4G211001v2</name>
</gene>
<reference evidence="2" key="1">
    <citation type="submission" date="2019-03" db="EMBL/GenBank/DDBJ databases">
        <title>WGS assembly of Setaria viridis.</title>
        <authorList>
            <person name="Huang P."/>
            <person name="Jenkins J."/>
            <person name="Grimwood J."/>
            <person name="Barry K."/>
            <person name="Healey A."/>
            <person name="Mamidi S."/>
            <person name="Sreedasyam A."/>
            <person name="Shu S."/>
            <person name="Feldman M."/>
            <person name="Wu J."/>
            <person name="Yu Y."/>
            <person name="Chen C."/>
            <person name="Johnson J."/>
            <person name="Rokhsar D."/>
            <person name="Baxter I."/>
            <person name="Schmutz J."/>
            <person name="Brutnell T."/>
            <person name="Kellogg E."/>
        </authorList>
    </citation>
    <scope>NUCLEOTIDE SEQUENCE [LARGE SCALE GENOMIC DNA]</scope>
</reference>
<dbReference type="EMBL" id="CM016555">
    <property type="protein sequence ID" value="TKW22158.1"/>
    <property type="molecule type" value="Genomic_DNA"/>
</dbReference>
<dbReference type="Proteomes" id="UP000298652">
    <property type="component" value="Chromosome 4"/>
</dbReference>
<protein>
    <recommendedName>
        <fullName evidence="4">Secreted protein</fullName>
    </recommendedName>
</protein>
<organism evidence="2 3">
    <name type="scientific">Setaria viridis</name>
    <name type="common">Green bristlegrass</name>
    <name type="synonym">Setaria italica subsp. viridis</name>
    <dbReference type="NCBI Taxonomy" id="4556"/>
    <lineage>
        <taxon>Eukaryota</taxon>
        <taxon>Viridiplantae</taxon>
        <taxon>Streptophyta</taxon>
        <taxon>Embryophyta</taxon>
        <taxon>Tracheophyta</taxon>
        <taxon>Spermatophyta</taxon>
        <taxon>Magnoliopsida</taxon>
        <taxon>Liliopsida</taxon>
        <taxon>Poales</taxon>
        <taxon>Poaceae</taxon>
        <taxon>PACMAD clade</taxon>
        <taxon>Panicoideae</taxon>
        <taxon>Panicodae</taxon>
        <taxon>Paniceae</taxon>
        <taxon>Cenchrinae</taxon>
        <taxon>Setaria</taxon>
    </lineage>
</organism>
<evidence type="ECO:0000256" key="1">
    <source>
        <dbReference type="SAM" id="SignalP"/>
    </source>
</evidence>
<keyword evidence="3" id="KW-1185">Reference proteome</keyword>
<evidence type="ECO:0008006" key="4">
    <source>
        <dbReference type="Google" id="ProtNLM"/>
    </source>
</evidence>
<evidence type="ECO:0000313" key="3">
    <source>
        <dbReference type="Proteomes" id="UP000298652"/>
    </source>
</evidence>
<keyword evidence="1" id="KW-0732">Signal</keyword>
<accession>A0A4U6UZK8</accession>
<evidence type="ECO:0000313" key="2">
    <source>
        <dbReference type="EMBL" id="TKW22158.1"/>
    </source>
</evidence>
<feature type="chain" id="PRO_5020222260" description="Secreted protein" evidence="1">
    <location>
        <begin position="19"/>
        <end position="110"/>
    </location>
</feature>
<feature type="signal peptide" evidence="1">
    <location>
        <begin position="1"/>
        <end position="18"/>
    </location>
</feature>
<proteinExistence type="predicted"/>
<dbReference type="Gramene" id="TKW22158">
    <property type="protein sequence ID" value="TKW22158"/>
    <property type="gene ID" value="SEVIR_4G211001v2"/>
</dbReference>
<dbReference type="AlphaFoldDB" id="A0A4U6UZK8"/>
<name>A0A4U6UZK8_SETVI</name>
<sequence>MSRGLLLLFGRFVNTVMLKRELASPCGVCGLNENFAVSYCTIKSINCGLANICDSVAIWTLHICPKKLSCRCLSSVCPTVYSFISLALALRSNIVNKFSVVCIRTLADYS</sequence>